<dbReference type="PATRIC" id="fig|67855.3.peg.961"/>
<keyword evidence="2" id="KW-1185">Reference proteome</keyword>
<dbReference type="STRING" id="67855.RO21_05470"/>
<organism evidence="1 2">
    <name type="scientific">Muribacter muris</name>
    <dbReference type="NCBI Taxonomy" id="67855"/>
    <lineage>
        <taxon>Bacteria</taxon>
        <taxon>Pseudomonadati</taxon>
        <taxon>Pseudomonadota</taxon>
        <taxon>Gammaproteobacteria</taxon>
        <taxon>Pasteurellales</taxon>
        <taxon>Pasteurellaceae</taxon>
        <taxon>Muribacter</taxon>
    </lineage>
</organism>
<accession>A0A0J5P719</accession>
<dbReference type="Pfam" id="PF06821">
    <property type="entry name" value="Ser_hydrolase"/>
    <property type="match status" value="1"/>
</dbReference>
<dbReference type="SUPFAM" id="SSF53474">
    <property type="entry name" value="alpha/beta-Hydrolases"/>
    <property type="match status" value="1"/>
</dbReference>
<dbReference type="InterPro" id="IPR029058">
    <property type="entry name" value="AB_hydrolase_fold"/>
</dbReference>
<comment type="caution">
    <text evidence="1">The sequence shown here is derived from an EMBL/GenBank/DDBJ whole genome shotgun (WGS) entry which is preliminary data.</text>
</comment>
<reference evidence="1 2" key="1">
    <citation type="submission" date="2014-12" db="EMBL/GenBank/DDBJ databases">
        <title>Reclassification of Actinobacillus muris as Muribacter muris.</title>
        <authorList>
            <person name="Christensen H."/>
            <person name="Nicklas W."/>
            <person name="Bisgaard M."/>
        </authorList>
    </citation>
    <scope>NUCLEOTIDE SEQUENCE [LARGE SCALE GENOMIC DNA]</scope>
    <source>
        <strain evidence="1 2">Ackerman80-443D</strain>
    </source>
</reference>
<evidence type="ECO:0000313" key="2">
    <source>
        <dbReference type="Proteomes" id="UP000036270"/>
    </source>
</evidence>
<dbReference type="AlphaFoldDB" id="A0A0J5P719"/>
<sequence>MAKVYIVHGYTAAPESHWFPWLQQQLTQQNIACECLAMPDSANPTPDSWLAHLAQNVEIDENTVVVGHSLGCIAWLNFLAKHYLQPAGAVLVSGFYQPLETLPELTPFSNLYAISPDLMPFKSYVVSAMDDEIVPPQYSDALAVHLSADYIRLATGGHFLDREGWTTFPLVLELVQKCLNR</sequence>
<dbReference type="Proteomes" id="UP000036270">
    <property type="component" value="Unassembled WGS sequence"/>
</dbReference>
<dbReference type="PANTHER" id="PTHR15394">
    <property type="entry name" value="SERINE HYDROLASE RBBP9"/>
    <property type="match status" value="1"/>
</dbReference>
<dbReference type="Gene3D" id="3.40.50.1820">
    <property type="entry name" value="alpha/beta hydrolase"/>
    <property type="match status" value="1"/>
</dbReference>
<evidence type="ECO:0000313" key="1">
    <source>
        <dbReference type="EMBL" id="KMK51575.1"/>
    </source>
</evidence>
<dbReference type="GO" id="GO:0016787">
    <property type="term" value="F:hydrolase activity"/>
    <property type="evidence" value="ECO:0007669"/>
    <property type="project" value="InterPro"/>
</dbReference>
<dbReference type="PANTHER" id="PTHR15394:SF3">
    <property type="entry name" value="SERINE HYDROLASE RBBP9"/>
    <property type="match status" value="1"/>
</dbReference>
<name>A0A0J5P719_9PAST</name>
<dbReference type="EMBL" id="JWIZ01000028">
    <property type="protein sequence ID" value="KMK51575.1"/>
    <property type="molecule type" value="Genomic_DNA"/>
</dbReference>
<gene>
    <name evidence="1" type="ORF">RO21_05470</name>
</gene>
<protein>
    <submittedName>
        <fullName evidence="1">Esterase</fullName>
    </submittedName>
</protein>
<dbReference type="InterPro" id="IPR010662">
    <property type="entry name" value="RBBP9/YdeN"/>
</dbReference>
<proteinExistence type="predicted"/>
<dbReference type="RefSeq" id="WP_047976787.1">
    <property type="nucleotide sequence ID" value="NZ_JWIZ01000028.1"/>
</dbReference>